<dbReference type="PANTHER" id="PTHR30419">
    <property type="entry name" value="HTH-TYPE TRANSCRIPTIONAL REGULATOR YBHD"/>
    <property type="match status" value="1"/>
</dbReference>
<sequence>MTLTQLEVFTAVVKERSFTKAGLTLGMTQSAVSHVISSLEAELGISLLVRDRRGVKATEAGERVLVHVREILYRTSQIQQDVSSLKVLESGTVKIGSFPSISARLLPRILSDFKVRYPGIELILFEGTNQEVRNWIHTGAVDVGFVSLPDEEFDTVPITQDEMVVILPENHPLAHETSILIEDIKTESFILTKSGCEGLVLRVFHPFMPRIQFEVRETGTILTMVQQGLGITILPAMAIPSAFPHASILHLNPPIYRQLGLAVRSLKSTALCVLTFIEHTKNWIQANKIE</sequence>
<dbReference type="PATRIC" id="fig|47500.12.peg.633"/>
<evidence type="ECO:0000313" key="9">
    <source>
        <dbReference type="Proteomes" id="UP000182836"/>
    </source>
</evidence>
<dbReference type="SUPFAM" id="SSF46785">
    <property type="entry name" value="Winged helix' DNA-binding domain"/>
    <property type="match status" value="1"/>
</dbReference>
<dbReference type="Pfam" id="PF00126">
    <property type="entry name" value="HTH_1"/>
    <property type="match status" value="1"/>
</dbReference>
<dbReference type="PANTHER" id="PTHR30419:SF24">
    <property type="entry name" value="HTH-TYPE TRANSCRIPTIONAL REGULATOR CZCR"/>
    <property type="match status" value="1"/>
</dbReference>
<evidence type="ECO:0000259" key="5">
    <source>
        <dbReference type="PROSITE" id="PS50931"/>
    </source>
</evidence>
<dbReference type="GO" id="GO:0003700">
    <property type="term" value="F:DNA-binding transcription factor activity"/>
    <property type="evidence" value="ECO:0007669"/>
    <property type="project" value="InterPro"/>
</dbReference>
<evidence type="ECO:0000313" key="7">
    <source>
        <dbReference type="EMBL" id="SDI53593.1"/>
    </source>
</evidence>
<dbReference type="EMBL" id="FNED01000005">
    <property type="protein sequence ID" value="SDI53593.1"/>
    <property type="molecule type" value="Genomic_DNA"/>
</dbReference>
<dbReference type="InterPro" id="IPR036388">
    <property type="entry name" value="WH-like_DNA-bd_sf"/>
</dbReference>
<dbReference type="GO" id="GO:0003677">
    <property type="term" value="F:DNA binding"/>
    <property type="evidence" value="ECO:0007669"/>
    <property type="project" value="UniProtKB-KW"/>
</dbReference>
<dbReference type="PROSITE" id="PS50931">
    <property type="entry name" value="HTH_LYSR"/>
    <property type="match status" value="1"/>
</dbReference>
<accession>A0A0D1UUM9</accession>
<dbReference type="CDD" id="cd05466">
    <property type="entry name" value="PBP2_LTTR_substrate"/>
    <property type="match status" value="1"/>
</dbReference>
<dbReference type="InterPro" id="IPR036390">
    <property type="entry name" value="WH_DNA-bd_sf"/>
</dbReference>
<evidence type="ECO:0000313" key="8">
    <source>
        <dbReference type="Proteomes" id="UP000037269"/>
    </source>
</evidence>
<evidence type="ECO:0000256" key="2">
    <source>
        <dbReference type="ARBA" id="ARBA00023015"/>
    </source>
</evidence>
<dbReference type="STRING" id="47500.AF333_01265"/>
<evidence type="ECO:0000256" key="1">
    <source>
        <dbReference type="ARBA" id="ARBA00009437"/>
    </source>
</evidence>
<evidence type="ECO:0000313" key="6">
    <source>
        <dbReference type="EMBL" id="KON99376.1"/>
    </source>
</evidence>
<protein>
    <submittedName>
        <fullName evidence="7">DNA-binding transcriptional regulator, LysR family</fullName>
    </submittedName>
</protein>
<name>A0A0D1UUM9_ANEMI</name>
<keyword evidence="3 7" id="KW-0238">DNA-binding</keyword>
<dbReference type="FunFam" id="1.10.10.10:FF:000001">
    <property type="entry name" value="LysR family transcriptional regulator"/>
    <property type="match status" value="1"/>
</dbReference>
<gene>
    <name evidence="6" type="ORF">AF333_01265</name>
    <name evidence="7" type="ORF">SAMN04487909_10525</name>
</gene>
<dbReference type="InterPro" id="IPR050950">
    <property type="entry name" value="HTH-type_LysR_regulators"/>
</dbReference>
<evidence type="ECO:0000256" key="3">
    <source>
        <dbReference type="ARBA" id="ARBA00023125"/>
    </source>
</evidence>
<dbReference type="OrthoDB" id="63123at2"/>
<dbReference type="Proteomes" id="UP000182836">
    <property type="component" value="Unassembled WGS sequence"/>
</dbReference>
<dbReference type="Proteomes" id="UP000037269">
    <property type="component" value="Unassembled WGS sequence"/>
</dbReference>
<organism evidence="6 8">
    <name type="scientific">Aneurinibacillus migulanus</name>
    <name type="common">Bacillus migulanus</name>
    <dbReference type="NCBI Taxonomy" id="47500"/>
    <lineage>
        <taxon>Bacteria</taxon>
        <taxon>Bacillati</taxon>
        <taxon>Bacillota</taxon>
        <taxon>Bacilli</taxon>
        <taxon>Bacillales</taxon>
        <taxon>Paenibacillaceae</taxon>
        <taxon>Aneurinibacillus group</taxon>
        <taxon>Aneurinibacillus</taxon>
    </lineage>
</organism>
<dbReference type="EMBL" id="LGUG01000002">
    <property type="protein sequence ID" value="KON99376.1"/>
    <property type="molecule type" value="Genomic_DNA"/>
</dbReference>
<keyword evidence="4" id="KW-0804">Transcription</keyword>
<dbReference type="Pfam" id="PF03466">
    <property type="entry name" value="LysR_substrate"/>
    <property type="match status" value="1"/>
</dbReference>
<dbReference type="InterPro" id="IPR005119">
    <property type="entry name" value="LysR_subst-bd"/>
</dbReference>
<comment type="similarity">
    <text evidence="1">Belongs to the LysR transcriptional regulatory family.</text>
</comment>
<dbReference type="Gene3D" id="3.40.190.10">
    <property type="entry name" value="Periplasmic binding protein-like II"/>
    <property type="match status" value="2"/>
</dbReference>
<reference evidence="6 8" key="1">
    <citation type="submission" date="2015-07" db="EMBL/GenBank/DDBJ databases">
        <title>Fjat-14205 dsm 2895.</title>
        <authorList>
            <person name="Liu B."/>
            <person name="Wang J."/>
            <person name="Zhu Y."/>
            <person name="Liu G."/>
            <person name="Chen Q."/>
            <person name="Chen Z."/>
            <person name="Lan J."/>
            <person name="Che J."/>
            <person name="Ge C."/>
            <person name="Shi H."/>
            <person name="Pan Z."/>
            <person name="Liu X."/>
        </authorList>
    </citation>
    <scope>NUCLEOTIDE SEQUENCE [LARGE SCALE GENOMIC DNA]</scope>
    <source>
        <strain evidence="6 8">DSM 2895</strain>
    </source>
</reference>
<dbReference type="AlphaFoldDB" id="A0A0D1UUM9"/>
<dbReference type="GeneID" id="42303846"/>
<keyword evidence="2" id="KW-0805">Transcription regulation</keyword>
<reference evidence="7 9" key="2">
    <citation type="submission" date="2016-10" db="EMBL/GenBank/DDBJ databases">
        <authorList>
            <person name="de Groot N.N."/>
        </authorList>
    </citation>
    <scope>NUCLEOTIDE SEQUENCE [LARGE SCALE GENOMIC DNA]</scope>
    <source>
        <strain evidence="7 9">DSM 2895</strain>
    </source>
</reference>
<dbReference type="InterPro" id="IPR000847">
    <property type="entry name" value="LysR_HTH_N"/>
</dbReference>
<dbReference type="PRINTS" id="PR00039">
    <property type="entry name" value="HTHLYSR"/>
</dbReference>
<dbReference type="Gene3D" id="1.10.10.10">
    <property type="entry name" value="Winged helix-like DNA-binding domain superfamily/Winged helix DNA-binding domain"/>
    <property type="match status" value="1"/>
</dbReference>
<dbReference type="GO" id="GO:0005829">
    <property type="term" value="C:cytosol"/>
    <property type="evidence" value="ECO:0007669"/>
    <property type="project" value="TreeGrafter"/>
</dbReference>
<feature type="domain" description="HTH lysR-type" evidence="5">
    <location>
        <begin position="1"/>
        <end position="58"/>
    </location>
</feature>
<keyword evidence="8" id="KW-1185">Reference proteome</keyword>
<evidence type="ECO:0000256" key="4">
    <source>
        <dbReference type="ARBA" id="ARBA00023163"/>
    </source>
</evidence>
<dbReference type="RefSeq" id="WP_043068667.1">
    <property type="nucleotide sequence ID" value="NZ_BJOA01000066.1"/>
</dbReference>
<dbReference type="SUPFAM" id="SSF53850">
    <property type="entry name" value="Periplasmic binding protein-like II"/>
    <property type="match status" value="1"/>
</dbReference>
<proteinExistence type="inferred from homology"/>